<evidence type="ECO:0000313" key="1">
    <source>
        <dbReference type="EMBL" id="KKN74055.1"/>
    </source>
</evidence>
<organism evidence="1">
    <name type="scientific">marine sediment metagenome</name>
    <dbReference type="NCBI Taxonomy" id="412755"/>
    <lineage>
        <taxon>unclassified sequences</taxon>
        <taxon>metagenomes</taxon>
        <taxon>ecological metagenomes</taxon>
    </lineage>
</organism>
<proteinExistence type="predicted"/>
<dbReference type="EMBL" id="LAZR01000332">
    <property type="protein sequence ID" value="KKN74055.1"/>
    <property type="molecule type" value="Genomic_DNA"/>
</dbReference>
<sequence length="99" mass="10533">MTPISAGDGLVFCSDCEEPLESVIFGGEIRAYCRSCDYEKPWLDMLEGVGAVPVKIKIAVAPNVTVEVTVEKDLPPGSMIVGSKGKFIDIEKAEGEANA</sequence>
<name>A0A0F9SYQ7_9ZZZZ</name>
<reference evidence="1" key="1">
    <citation type="journal article" date="2015" name="Nature">
        <title>Complex archaea that bridge the gap between prokaryotes and eukaryotes.</title>
        <authorList>
            <person name="Spang A."/>
            <person name="Saw J.H."/>
            <person name="Jorgensen S.L."/>
            <person name="Zaremba-Niedzwiedzka K."/>
            <person name="Martijn J."/>
            <person name="Lind A.E."/>
            <person name="van Eijk R."/>
            <person name="Schleper C."/>
            <person name="Guy L."/>
            <person name="Ettema T.J."/>
        </authorList>
    </citation>
    <scope>NUCLEOTIDE SEQUENCE</scope>
</reference>
<protein>
    <submittedName>
        <fullName evidence="1">Uncharacterized protein</fullName>
    </submittedName>
</protein>
<gene>
    <name evidence="1" type="ORF">LCGC14_0393950</name>
</gene>
<comment type="caution">
    <text evidence="1">The sequence shown here is derived from an EMBL/GenBank/DDBJ whole genome shotgun (WGS) entry which is preliminary data.</text>
</comment>
<accession>A0A0F9SYQ7</accession>
<dbReference type="AlphaFoldDB" id="A0A0F9SYQ7"/>